<organism evidence="1 2">
    <name type="scientific">Selenomonas artemidis F0399</name>
    <dbReference type="NCBI Taxonomy" id="749551"/>
    <lineage>
        <taxon>Bacteria</taxon>
        <taxon>Bacillati</taxon>
        <taxon>Bacillota</taxon>
        <taxon>Negativicutes</taxon>
        <taxon>Selenomonadales</taxon>
        <taxon>Selenomonadaceae</taxon>
        <taxon>Selenomonas</taxon>
    </lineage>
</organism>
<dbReference type="STRING" id="749551.HMPREF9555_00067"/>
<keyword evidence="2" id="KW-1185">Reference proteome</keyword>
<dbReference type="EMBL" id="AECV01000001">
    <property type="protein sequence ID" value="EFW30441.1"/>
    <property type="molecule type" value="Genomic_DNA"/>
</dbReference>
<name>E7MZC7_9FIRM</name>
<dbReference type="HOGENOM" id="CLU_3296340_0_0_9"/>
<protein>
    <submittedName>
        <fullName evidence="1">Uncharacterized protein</fullName>
    </submittedName>
</protein>
<reference evidence="1 2" key="1">
    <citation type="submission" date="2010-08" db="EMBL/GenBank/DDBJ databases">
        <authorList>
            <person name="Weinstock G."/>
            <person name="Sodergren E."/>
            <person name="Clifton S."/>
            <person name="Fulton L."/>
            <person name="Fulton B."/>
            <person name="Courtney L."/>
            <person name="Fronick C."/>
            <person name="Harrison M."/>
            <person name="Strong C."/>
            <person name="Farmer C."/>
            <person name="Delahaunty K."/>
            <person name="Markovic C."/>
            <person name="Hall O."/>
            <person name="Minx P."/>
            <person name="Tomlinson C."/>
            <person name="Mitreva M."/>
            <person name="Hou S."/>
            <person name="Chen J."/>
            <person name="Wollam A."/>
            <person name="Pepin K.H."/>
            <person name="Johnson M."/>
            <person name="Bhonagiri V."/>
            <person name="Zhang X."/>
            <person name="Suruliraj S."/>
            <person name="Warren W."/>
            <person name="Chinwalla A."/>
            <person name="Mardis E.R."/>
            <person name="Wilson R.K."/>
        </authorList>
    </citation>
    <scope>NUCLEOTIDE SEQUENCE [LARGE SCALE GENOMIC DNA]</scope>
    <source>
        <strain evidence="1 2">F0399</strain>
    </source>
</reference>
<sequence length="40" mass="4462">MIRDWCRAANYVLAGNLLSANCDLVCETPEGKALFLHQPQ</sequence>
<dbReference type="AlphaFoldDB" id="E7MZC7"/>
<proteinExistence type="predicted"/>
<evidence type="ECO:0000313" key="1">
    <source>
        <dbReference type="EMBL" id="EFW30441.1"/>
    </source>
</evidence>
<accession>E7MZC7</accession>
<gene>
    <name evidence="1" type="ORF">HMPREF9555_00067</name>
</gene>
<dbReference type="Proteomes" id="UP000004633">
    <property type="component" value="Unassembled WGS sequence"/>
</dbReference>
<comment type="caution">
    <text evidence="1">The sequence shown here is derived from an EMBL/GenBank/DDBJ whole genome shotgun (WGS) entry which is preliminary data.</text>
</comment>
<evidence type="ECO:0000313" key="2">
    <source>
        <dbReference type="Proteomes" id="UP000004633"/>
    </source>
</evidence>